<evidence type="ECO:0000256" key="4">
    <source>
        <dbReference type="ARBA" id="ARBA00022729"/>
    </source>
</evidence>
<comment type="caution">
    <text evidence="6">The sequence shown here is derived from an EMBL/GenBank/DDBJ whole genome shotgun (WGS) entry which is preliminary data.</text>
</comment>
<dbReference type="InterPro" id="IPR005468">
    <property type="entry name" value="Avidin/str"/>
</dbReference>
<evidence type="ECO:0000256" key="5">
    <source>
        <dbReference type="ARBA" id="ARBA00023267"/>
    </source>
</evidence>
<accession>A0AA88YBE8</accession>
<comment type="subcellular location">
    <subcellularLocation>
        <location evidence="1">Secreted</location>
    </subcellularLocation>
</comment>
<evidence type="ECO:0000313" key="7">
    <source>
        <dbReference type="Proteomes" id="UP001186944"/>
    </source>
</evidence>
<dbReference type="PRINTS" id="PR00709">
    <property type="entry name" value="AVIDIN"/>
</dbReference>
<dbReference type="Proteomes" id="UP001186944">
    <property type="component" value="Unassembled WGS sequence"/>
</dbReference>
<keyword evidence="5" id="KW-0092">Biotin</keyword>
<keyword evidence="3" id="KW-0964">Secreted</keyword>
<comment type="similarity">
    <text evidence="2">Belongs to the avidin/streptavidin family.</text>
</comment>
<dbReference type="InterPro" id="IPR036896">
    <property type="entry name" value="Avidin-like_sf"/>
</dbReference>
<dbReference type="AlphaFoldDB" id="A0AA88YBE8"/>
<gene>
    <name evidence="6" type="ORF">FSP39_006214</name>
</gene>
<protein>
    <submittedName>
        <fullName evidence="6">Uncharacterized protein</fullName>
    </submittedName>
</protein>
<dbReference type="Gene3D" id="2.40.128.30">
    <property type="entry name" value="Avidin-like"/>
    <property type="match status" value="1"/>
</dbReference>
<keyword evidence="4" id="KW-0732">Signal</keyword>
<dbReference type="Pfam" id="PF01382">
    <property type="entry name" value="Avidin"/>
    <property type="match status" value="1"/>
</dbReference>
<dbReference type="PANTHER" id="PTHR34399">
    <property type="entry name" value="AVIDIN-RELATED"/>
    <property type="match status" value="1"/>
</dbReference>
<sequence>MCSQLEITADDCGVSGKWMNQLNSTMEICCVDGNLYGKYNSAVGKAEDFYVLRGRYTLHGDDCILGWSVAFNNTAFGNSYSTASWSGIHYADEEIIYTQWLLASFQSRESFWKAFNTNQDVFHRIC</sequence>
<evidence type="ECO:0000313" key="6">
    <source>
        <dbReference type="EMBL" id="KAK3101768.1"/>
    </source>
</evidence>
<dbReference type="InterPro" id="IPR051764">
    <property type="entry name" value="Avidin/Streptavidin-rel"/>
</dbReference>
<dbReference type="PROSITE" id="PS51326">
    <property type="entry name" value="AVIDIN_2"/>
    <property type="match status" value="1"/>
</dbReference>
<reference evidence="6" key="1">
    <citation type="submission" date="2019-08" db="EMBL/GenBank/DDBJ databases">
        <title>The improved chromosome-level genome for the pearl oyster Pinctada fucata martensii using PacBio sequencing and Hi-C.</title>
        <authorList>
            <person name="Zheng Z."/>
        </authorList>
    </citation>
    <scope>NUCLEOTIDE SEQUENCE</scope>
    <source>
        <strain evidence="6">ZZ-2019</strain>
        <tissue evidence="6">Adductor muscle</tissue>
    </source>
</reference>
<dbReference type="InterPro" id="IPR005469">
    <property type="entry name" value="Avidin"/>
</dbReference>
<dbReference type="EMBL" id="VSWD01000005">
    <property type="protein sequence ID" value="KAK3101768.1"/>
    <property type="molecule type" value="Genomic_DNA"/>
</dbReference>
<name>A0AA88YBE8_PINIB</name>
<proteinExistence type="inferred from homology"/>
<dbReference type="GO" id="GO:0005576">
    <property type="term" value="C:extracellular region"/>
    <property type="evidence" value="ECO:0007669"/>
    <property type="project" value="UniProtKB-SubCell"/>
</dbReference>
<dbReference type="GO" id="GO:0009374">
    <property type="term" value="F:biotin binding"/>
    <property type="evidence" value="ECO:0007669"/>
    <property type="project" value="InterPro"/>
</dbReference>
<evidence type="ECO:0000256" key="1">
    <source>
        <dbReference type="ARBA" id="ARBA00004613"/>
    </source>
</evidence>
<dbReference type="SUPFAM" id="SSF50876">
    <property type="entry name" value="Avidin/streptavidin"/>
    <property type="match status" value="1"/>
</dbReference>
<keyword evidence="7" id="KW-1185">Reference proteome</keyword>
<evidence type="ECO:0000256" key="3">
    <source>
        <dbReference type="ARBA" id="ARBA00022525"/>
    </source>
</evidence>
<evidence type="ECO:0000256" key="2">
    <source>
        <dbReference type="ARBA" id="ARBA00006297"/>
    </source>
</evidence>
<organism evidence="6 7">
    <name type="scientific">Pinctada imbricata</name>
    <name type="common">Atlantic pearl-oyster</name>
    <name type="synonym">Pinctada martensii</name>
    <dbReference type="NCBI Taxonomy" id="66713"/>
    <lineage>
        <taxon>Eukaryota</taxon>
        <taxon>Metazoa</taxon>
        <taxon>Spiralia</taxon>
        <taxon>Lophotrochozoa</taxon>
        <taxon>Mollusca</taxon>
        <taxon>Bivalvia</taxon>
        <taxon>Autobranchia</taxon>
        <taxon>Pteriomorphia</taxon>
        <taxon>Pterioida</taxon>
        <taxon>Pterioidea</taxon>
        <taxon>Pteriidae</taxon>
        <taxon>Pinctada</taxon>
    </lineage>
</organism>